<keyword evidence="4" id="KW-0597">Phosphoprotein</keyword>
<dbReference type="InterPro" id="IPR036890">
    <property type="entry name" value="HATPase_C_sf"/>
</dbReference>
<feature type="transmembrane region" description="Helical" evidence="11">
    <location>
        <begin position="74"/>
        <end position="97"/>
    </location>
</feature>
<evidence type="ECO:0000256" key="11">
    <source>
        <dbReference type="SAM" id="Phobius"/>
    </source>
</evidence>
<feature type="domain" description="Histidine kinase" evidence="12">
    <location>
        <begin position="385"/>
        <end position="513"/>
    </location>
</feature>
<dbReference type="PIR" id="A70378">
    <property type="entry name" value="A70378"/>
</dbReference>
<keyword evidence="9 11" id="KW-0472">Membrane</keyword>
<keyword evidence="5" id="KW-0808">Transferase</keyword>
<evidence type="ECO:0000313" key="14">
    <source>
        <dbReference type="EMBL" id="AAC07011.1"/>
    </source>
</evidence>
<dbReference type="SMART" id="SM00304">
    <property type="entry name" value="HAMP"/>
    <property type="match status" value="1"/>
</dbReference>
<protein>
    <recommendedName>
        <fullName evidence="3">histidine kinase</fullName>
        <ecNumber evidence="3">2.7.13.3</ecNumber>
    </recommendedName>
</protein>
<dbReference type="EMBL" id="AE000657">
    <property type="protein sequence ID" value="AAC07011.1"/>
    <property type="molecule type" value="Genomic_DNA"/>
</dbReference>
<dbReference type="InterPro" id="IPR003661">
    <property type="entry name" value="HisK_dim/P_dom"/>
</dbReference>
<evidence type="ECO:0000256" key="10">
    <source>
        <dbReference type="SAM" id="Coils"/>
    </source>
</evidence>
<evidence type="ECO:0000256" key="8">
    <source>
        <dbReference type="ARBA" id="ARBA00022989"/>
    </source>
</evidence>
<evidence type="ECO:0000256" key="7">
    <source>
        <dbReference type="ARBA" id="ARBA00022777"/>
    </source>
</evidence>
<dbReference type="STRING" id="224324.aq_905"/>
<feature type="domain" description="HAMP" evidence="13">
    <location>
        <begin position="238"/>
        <end position="291"/>
    </location>
</feature>
<keyword evidence="10" id="KW-0175">Coiled coil</keyword>
<dbReference type="GO" id="GO:0016020">
    <property type="term" value="C:membrane"/>
    <property type="evidence" value="ECO:0007669"/>
    <property type="project" value="UniProtKB-SubCell"/>
</dbReference>
<dbReference type="HOGENOM" id="CLU_019564_0_1_0"/>
<dbReference type="OrthoDB" id="9815750at2"/>
<organism evidence="14 15">
    <name type="scientific">Aquifex aeolicus (strain VF5)</name>
    <dbReference type="NCBI Taxonomy" id="224324"/>
    <lineage>
        <taxon>Bacteria</taxon>
        <taxon>Pseudomonadati</taxon>
        <taxon>Aquificota</taxon>
        <taxon>Aquificia</taxon>
        <taxon>Aquificales</taxon>
        <taxon>Aquificaceae</taxon>
        <taxon>Aquifex</taxon>
    </lineage>
</organism>
<dbReference type="Gene3D" id="1.10.287.130">
    <property type="match status" value="1"/>
</dbReference>
<evidence type="ECO:0000259" key="13">
    <source>
        <dbReference type="PROSITE" id="PS50885"/>
    </source>
</evidence>
<keyword evidence="8 11" id="KW-1133">Transmembrane helix</keyword>
<dbReference type="PANTHER" id="PTHR45528">
    <property type="entry name" value="SENSOR HISTIDINE KINASE CPXA"/>
    <property type="match status" value="1"/>
</dbReference>
<evidence type="ECO:0000256" key="6">
    <source>
        <dbReference type="ARBA" id="ARBA00022692"/>
    </source>
</evidence>
<comment type="catalytic activity">
    <reaction evidence="1">
        <text>ATP + protein L-histidine = ADP + protein N-phospho-L-histidine.</text>
        <dbReference type="EC" id="2.7.13.3"/>
    </reaction>
</comment>
<dbReference type="CDD" id="cd06225">
    <property type="entry name" value="HAMP"/>
    <property type="match status" value="1"/>
</dbReference>
<dbReference type="EnsemblBacteria" id="AAC07011">
    <property type="protein sequence ID" value="AAC07011"/>
    <property type="gene ID" value="aq_905"/>
</dbReference>
<feature type="coiled-coil region" evidence="10">
    <location>
        <begin position="401"/>
        <end position="435"/>
    </location>
</feature>
<sequence>MNKLLLFLALIILIGVNIGFFLNLKKLPDANYPFILIAINVDLLFLLIISAVIFRKLIKVYLGKAKHRLRRKLVNVLIFYIFVPLFILNIFSAFLIFQTTREFLSGKIRDLIREAELTYRELQDYRIKDLYEKREILKNLPEEKIKELDFVKGVFKEACNYEIKETKEVYYLCLGDKYVLVEKDKFPESLERFGGIALDLRSLTKVRDIVTGIYAFLMVSVGLLTLLATVWLAMLFARYVSEPLEELTEKALEISKGNLNVDIKVEKRGDEIEELSSAFLVMKENLRELYEKLKQEKEALQRLLDALPVGVLFKKNNGNVYTNKTFNQMFGKVENLENFLKEVKSIKNLRIQEVDQNEGKIYIFEDITPIVLAERFKVWRESVKRIAHEIKNPLTPIKLNLGRILRQLEKEEIDKDKLREIVKAIYEEVERINNLINQFRSIGRERELKPERISLKDLIQEVSKLYKNAGISIKVHGDKVLLADRELLKEVFYNLINNSIEHGGKEILIEINT</sequence>
<dbReference type="SUPFAM" id="SSF158472">
    <property type="entry name" value="HAMP domain-like"/>
    <property type="match status" value="1"/>
</dbReference>
<dbReference type="PROSITE" id="PS50109">
    <property type="entry name" value="HIS_KIN"/>
    <property type="match status" value="1"/>
</dbReference>
<evidence type="ECO:0000256" key="5">
    <source>
        <dbReference type="ARBA" id="ARBA00022679"/>
    </source>
</evidence>
<evidence type="ECO:0000259" key="12">
    <source>
        <dbReference type="PROSITE" id="PS50109"/>
    </source>
</evidence>
<evidence type="ECO:0000313" key="15">
    <source>
        <dbReference type="Proteomes" id="UP000000798"/>
    </source>
</evidence>
<dbReference type="InParanoid" id="O67052"/>
<dbReference type="EC" id="2.7.13.3" evidence="3"/>
<dbReference type="SUPFAM" id="SSF55874">
    <property type="entry name" value="ATPase domain of HSP90 chaperone/DNA topoisomerase II/histidine kinase"/>
    <property type="match status" value="1"/>
</dbReference>
<dbReference type="Proteomes" id="UP000000798">
    <property type="component" value="Chromosome"/>
</dbReference>
<evidence type="ECO:0000256" key="3">
    <source>
        <dbReference type="ARBA" id="ARBA00012438"/>
    </source>
</evidence>
<proteinExistence type="predicted"/>
<dbReference type="SUPFAM" id="SSF47384">
    <property type="entry name" value="Homodimeric domain of signal transducing histidine kinase"/>
    <property type="match status" value="1"/>
</dbReference>
<evidence type="ECO:0000256" key="1">
    <source>
        <dbReference type="ARBA" id="ARBA00000085"/>
    </source>
</evidence>
<keyword evidence="15" id="KW-1185">Reference proteome</keyword>
<evidence type="ECO:0000256" key="2">
    <source>
        <dbReference type="ARBA" id="ARBA00004141"/>
    </source>
</evidence>
<dbReference type="InterPro" id="IPR036097">
    <property type="entry name" value="HisK_dim/P_sf"/>
</dbReference>
<dbReference type="InterPro" id="IPR050398">
    <property type="entry name" value="HssS/ArlS-like"/>
</dbReference>
<feature type="transmembrane region" description="Helical" evidence="11">
    <location>
        <begin position="34"/>
        <end position="54"/>
    </location>
</feature>
<keyword evidence="7 14" id="KW-0418">Kinase</keyword>
<dbReference type="InterPro" id="IPR003660">
    <property type="entry name" value="HAMP_dom"/>
</dbReference>
<dbReference type="PANTHER" id="PTHR45528:SF9">
    <property type="entry name" value="SENSOR HISTIDINE KINASE YBDK"/>
    <property type="match status" value="1"/>
</dbReference>
<dbReference type="PROSITE" id="PS50885">
    <property type="entry name" value="HAMP"/>
    <property type="match status" value="1"/>
</dbReference>
<dbReference type="eggNOG" id="COG5000">
    <property type="taxonomic scope" value="Bacteria"/>
</dbReference>
<dbReference type="KEGG" id="aae:aq_905"/>
<evidence type="ECO:0000256" key="4">
    <source>
        <dbReference type="ARBA" id="ARBA00022553"/>
    </source>
</evidence>
<evidence type="ECO:0000256" key="9">
    <source>
        <dbReference type="ARBA" id="ARBA00023136"/>
    </source>
</evidence>
<dbReference type="CDD" id="cd00082">
    <property type="entry name" value="HisKA"/>
    <property type="match status" value="1"/>
</dbReference>
<comment type="subcellular location">
    <subcellularLocation>
        <location evidence="2">Membrane</location>
        <topology evidence="2">Multi-pass membrane protein</topology>
    </subcellularLocation>
</comment>
<name>O67052_AQUAE</name>
<feature type="transmembrane region" description="Helical" evidence="11">
    <location>
        <begin position="213"/>
        <end position="237"/>
    </location>
</feature>
<dbReference type="GO" id="GO:0000155">
    <property type="term" value="F:phosphorelay sensor kinase activity"/>
    <property type="evidence" value="ECO:0007669"/>
    <property type="project" value="InterPro"/>
</dbReference>
<feature type="coiled-coil region" evidence="10">
    <location>
        <begin position="279"/>
        <end position="306"/>
    </location>
</feature>
<dbReference type="InterPro" id="IPR005467">
    <property type="entry name" value="His_kinase_dom"/>
</dbReference>
<gene>
    <name evidence="14" type="primary">hksP3</name>
    <name evidence="14" type="ordered locus">aq_905</name>
</gene>
<dbReference type="Gene3D" id="3.30.565.10">
    <property type="entry name" value="Histidine kinase-like ATPase, C-terminal domain"/>
    <property type="match status" value="1"/>
</dbReference>
<dbReference type="Gene3D" id="6.10.340.10">
    <property type="match status" value="1"/>
</dbReference>
<dbReference type="Pfam" id="PF00512">
    <property type="entry name" value="HisKA"/>
    <property type="match status" value="1"/>
</dbReference>
<accession>O67052</accession>
<keyword evidence="6 11" id="KW-0812">Transmembrane</keyword>
<dbReference type="AlphaFoldDB" id="O67052"/>
<dbReference type="SMART" id="SM00388">
    <property type="entry name" value="HisKA"/>
    <property type="match status" value="1"/>
</dbReference>
<dbReference type="Pfam" id="PF00672">
    <property type="entry name" value="HAMP"/>
    <property type="match status" value="1"/>
</dbReference>
<dbReference type="RefSeq" id="WP_010880552.1">
    <property type="nucleotide sequence ID" value="NC_000918.1"/>
</dbReference>
<reference evidence="14 15" key="1">
    <citation type="journal article" date="1998" name="Nature">
        <title>The complete genome of the hyperthermophilic bacterium Aquifex aeolicus.</title>
        <authorList>
            <person name="Deckert G."/>
            <person name="Warren P.V."/>
            <person name="Gaasterland T."/>
            <person name="Young W.G."/>
            <person name="Lenox A.L."/>
            <person name="Graham D.E."/>
            <person name="Overbeek R."/>
            <person name="Snead M.A."/>
            <person name="Keller M."/>
            <person name="Aujay M."/>
            <person name="Huber R."/>
            <person name="Feldman R.A."/>
            <person name="Short J.M."/>
            <person name="Olson G.J."/>
            <person name="Swanson R.V."/>
        </authorList>
    </citation>
    <scope>NUCLEOTIDE SEQUENCE [LARGE SCALE GENOMIC DNA]</scope>
    <source>
        <strain evidence="14 15">VF5</strain>
    </source>
</reference>